<dbReference type="PANTHER" id="PTHR46558">
    <property type="entry name" value="TRACRIPTIONAL REGULATORY PROTEIN-RELATED-RELATED"/>
    <property type="match status" value="1"/>
</dbReference>
<proteinExistence type="predicted"/>
<dbReference type="Proteomes" id="UP000094313">
    <property type="component" value="Chromosome"/>
</dbReference>
<dbReference type="PANTHER" id="PTHR46558:SF4">
    <property type="entry name" value="DNA-BIDING PHAGE PROTEIN"/>
    <property type="match status" value="1"/>
</dbReference>
<evidence type="ECO:0000313" key="3">
    <source>
        <dbReference type="EMBL" id="AOM80962.1"/>
    </source>
</evidence>
<dbReference type="SUPFAM" id="SSF47413">
    <property type="entry name" value="lambda repressor-like DNA-binding domains"/>
    <property type="match status" value="1"/>
</dbReference>
<dbReference type="CDD" id="cd00093">
    <property type="entry name" value="HTH_XRE"/>
    <property type="match status" value="1"/>
</dbReference>
<dbReference type="RefSeq" id="WP_069382616.1">
    <property type="nucleotide sequence ID" value="NZ_CP017141.1"/>
</dbReference>
<keyword evidence="1" id="KW-0238">DNA-binding</keyword>
<sequence length="67" mass="8054">MQNRIRLYRKEKGLTQMEFAKILNLTPYKFRSLENGKVLPSQEMAMKMVEILEVTIEDVFFIEETQR</sequence>
<dbReference type="Pfam" id="PF01381">
    <property type="entry name" value="HTH_3"/>
    <property type="match status" value="1"/>
</dbReference>
<keyword evidence="4" id="KW-1185">Reference proteome</keyword>
<evidence type="ECO:0000313" key="4">
    <source>
        <dbReference type="Proteomes" id="UP000094313"/>
    </source>
</evidence>
<dbReference type="GO" id="GO:0003677">
    <property type="term" value="F:DNA binding"/>
    <property type="evidence" value="ECO:0007669"/>
    <property type="project" value="UniProtKB-KW"/>
</dbReference>
<evidence type="ECO:0000259" key="2">
    <source>
        <dbReference type="PROSITE" id="PS50943"/>
    </source>
</evidence>
<dbReference type="PROSITE" id="PS50943">
    <property type="entry name" value="HTH_CROC1"/>
    <property type="match status" value="1"/>
</dbReference>
<dbReference type="InterPro" id="IPR001387">
    <property type="entry name" value="Cro/C1-type_HTH"/>
</dbReference>
<dbReference type="InterPro" id="IPR010982">
    <property type="entry name" value="Lambda_DNA-bd_dom_sf"/>
</dbReference>
<dbReference type="SMART" id="SM00530">
    <property type="entry name" value="HTH_XRE"/>
    <property type="match status" value="1"/>
</dbReference>
<organism evidence="3 4">
    <name type="scientific">Pedobacter steynii</name>
    <dbReference type="NCBI Taxonomy" id="430522"/>
    <lineage>
        <taxon>Bacteria</taxon>
        <taxon>Pseudomonadati</taxon>
        <taxon>Bacteroidota</taxon>
        <taxon>Sphingobacteriia</taxon>
        <taxon>Sphingobacteriales</taxon>
        <taxon>Sphingobacteriaceae</taxon>
        <taxon>Pedobacter</taxon>
    </lineage>
</organism>
<dbReference type="AlphaFoldDB" id="A0A1D7QQK8"/>
<feature type="domain" description="HTH cro/C1-type" evidence="2">
    <location>
        <begin position="5"/>
        <end position="59"/>
    </location>
</feature>
<accession>A0A1D7QQK8</accession>
<dbReference type="EMBL" id="CP017141">
    <property type="protein sequence ID" value="AOM80962.1"/>
    <property type="molecule type" value="Genomic_DNA"/>
</dbReference>
<gene>
    <name evidence="3" type="ORF">BFS30_22475</name>
</gene>
<name>A0A1D7QQK8_9SPHI</name>
<dbReference type="KEGG" id="psty:BFS30_22475"/>
<dbReference type="Gene3D" id="1.10.260.40">
    <property type="entry name" value="lambda repressor-like DNA-binding domains"/>
    <property type="match status" value="1"/>
</dbReference>
<reference evidence="3 4" key="1">
    <citation type="submission" date="2016-08" db="EMBL/GenBank/DDBJ databases">
        <authorList>
            <person name="Seilhamer J.J."/>
        </authorList>
    </citation>
    <scope>NUCLEOTIDE SEQUENCE [LARGE SCALE GENOMIC DNA]</scope>
    <source>
        <strain evidence="3 4">DX4</strain>
    </source>
</reference>
<evidence type="ECO:0000256" key="1">
    <source>
        <dbReference type="ARBA" id="ARBA00023125"/>
    </source>
</evidence>
<protein>
    <recommendedName>
        <fullName evidence="2">HTH cro/C1-type domain-containing protein</fullName>
    </recommendedName>
</protein>